<dbReference type="SMART" id="SM00443">
    <property type="entry name" value="G_patch"/>
    <property type="match status" value="1"/>
</dbReference>
<feature type="domain" description="G-patch" evidence="2">
    <location>
        <begin position="101"/>
        <end position="147"/>
    </location>
</feature>
<dbReference type="EMBL" id="JBFDAA010000014">
    <property type="protein sequence ID" value="KAL1122249.1"/>
    <property type="molecule type" value="Genomic_DNA"/>
</dbReference>
<feature type="compositionally biased region" description="Basic residues" evidence="1">
    <location>
        <begin position="432"/>
        <end position="442"/>
    </location>
</feature>
<evidence type="ECO:0000256" key="1">
    <source>
        <dbReference type="SAM" id="MobiDB-lite"/>
    </source>
</evidence>
<sequence length="483" mass="54792">MADSRNRFGSTKLQQGKNNLLTLCMNFQTLSRLSRFWIEDRFHPPVGSSAVSFICHGSLDRPRDRPVVVNPPAAEMAMLAERKQKVKYSINPRGNDWAKDSNKFGQKILEKMGWSPGKGLGASEQGMTDVLRVTYKNDTKGFGCKDKEEWLKQQEEFRCLLAKLSGSEEAGIHNQLKPIEKSQSLEKRSQESRTRVHYRKFTRGKDLSRYTAKDLSCIVGVAMNVVDNNEDSEKSGMLNDSYDSFQNVEVSLNSGETFNEKDAQDGKLAKDKKTDKCGRWYDSLFISRGFQNSKGKLVEHGNLVEECIGADNNCVDPLQRKKKKKRSLEEVTNNEVINSEKRIKKLKKLKDTESSFDTIKKNEFLGDSIPTEIDTECGVKKKRKKKKSREIQDEYVSNNDRLADSNGAFTLGENDSLGIKTSEISQPNDNKPKKKHKLKSKSPKNSIKIETESEKTNENVCSADVEASSPKKSKKRKKEKYTN</sequence>
<dbReference type="PANTHER" id="PTHR23149:SF27">
    <property type="entry name" value="PIN2_TERF1-INTERACTING TELOMERASE INHIBITOR 1"/>
    <property type="match status" value="1"/>
</dbReference>
<name>A0ABD0YST3_9HEMI</name>
<organism evidence="3 4">
    <name type="scientific">Ranatra chinensis</name>
    <dbReference type="NCBI Taxonomy" id="642074"/>
    <lineage>
        <taxon>Eukaryota</taxon>
        <taxon>Metazoa</taxon>
        <taxon>Ecdysozoa</taxon>
        <taxon>Arthropoda</taxon>
        <taxon>Hexapoda</taxon>
        <taxon>Insecta</taxon>
        <taxon>Pterygota</taxon>
        <taxon>Neoptera</taxon>
        <taxon>Paraneoptera</taxon>
        <taxon>Hemiptera</taxon>
        <taxon>Heteroptera</taxon>
        <taxon>Panheteroptera</taxon>
        <taxon>Nepomorpha</taxon>
        <taxon>Nepidae</taxon>
        <taxon>Ranatrinae</taxon>
        <taxon>Ranatra</taxon>
    </lineage>
</organism>
<proteinExistence type="predicted"/>
<feature type="region of interest" description="Disordered" evidence="1">
    <location>
        <begin position="397"/>
        <end position="483"/>
    </location>
</feature>
<accession>A0ABD0YST3</accession>
<evidence type="ECO:0000313" key="4">
    <source>
        <dbReference type="Proteomes" id="UP001558652"/>
    </source>
</evidence>
<dbReference type="Proteomes" id="UP001558652">
    <property type="component" value="Unassembled WGS sequence"/>
</dbReference>
<feature type="compositionally biased region" description="Basic residues" evidence="1">
    <location>
        <begin position="471"/>
        <end position="483"/>
    </location>
</feature>
<dbReference type="InterPro" id="IPR000467">
    <property type="entry name" value="G_patch_dom"/>
</dbReference>
<dbReference type="PROSITE" id="PS50174">
    <property type="entry name" value="G_PATCH"/>
    <property type="match status" value="1"/>
</dbReference>
<dbReference type="Pfam" id="PF01585">
    <property type="entry name" value="G-patch"/>
    <property type="match status" value="1"/>
</dbReference>
<dbReference type="AlphaFoldDB" id="A0ABD0YST3"/>
<dbReference type="InterPro" id="IPR050656">
    <property type="entry name" value="PINX1"/>
</dbReference>
<dbReference type="PANTHER" id="PTHR23149">
    <property type="entry name" value="G PATCH DOMAIN CONTAINING PROTEIN"/>
    <property type="match status" value="1"/>
</dbReference>
<evidence type="ECO:0000313" key="3">
    <source>
        <dbReference type="EMBL" id="KAL1122249.1"/>
    </source>
</evidence>
<reference evidence="3 4" key="1">
    <citation type="submission" date="2024-07" db="EMBL/GenBank/DDBJ databases">
        <title>Chromosome-level genome assembly of the water stick insect Ranatra chinensis (Heteroptera: Nepidae).</title>
        <authorList>
            <person name="Liu X."/>
        </authorList>
    </citation>
    <scope>NUCLEOTIDE SEQUENCE [LARGE SCALE GENOMIC DNA]</scope>
    <source>
        <strain evidence="3">Cailab_2021Rc</strain>
        <tissue evidence="3">Muscle</tissue>
    </source>
</reference>
<protein>
    <recommendedName>
        <fullName evidence="2">G-patch domain-containing protein</fullName>
    </recommendedName>
</protein>
<comment type="caution">
    <text evidence="3">The sequence shown here is derived from an EMBL/GenBank/DDBJ whole genome shotgun (WGS) entry which is preliminary data.</text>
</comment>
<keyword evidence="4" id="KW-1185">Reference proteome</keyword>
<evidence type="ECO:0000259" key="2">
    <source>
        <dbReference type="PROSITE" id="PS50174"/>
    </source>
</evidence>
<gene>
    <name evidence="3" type="ORF">AAG570_003654</name>
</gene>
<feature type="compositionally biased region" description="Basic and acidic residues" evidence="1">
    <location>
        <begin position="447"/>
        <end position="457"/>
    </location>
</feature>